<evidence type="ECO:0000256" key="5">
    <source>
        <dbReference type="PROSITE-ProRule" id="PRU00169"/>
    </source>
</evidence>
<dbReference type="CDD" id="cd17535">
    <property type="entry name" value="REC_NarL-like"/>
    <property type="match status" value="1"/>
</dbReference>
<keyword evidence="3" id="KW-0238">DNA-binding</keyword>
<name>A0ABY9JIY6_9ACTN</name>
<dbReference type="SUPFAM" id="SSF52172">
    <property type="entry name" value="CheY-like"/>
    <property type="match status" value="1"/>
</dbReference>
<dbReference type="SMART" id="SM00448">
    <property type="entry name" value="REC"/>
    <property type="match status" value="1"/>
</dbReference>
<dbReference type="InterPro" id="IPR011006">
    <property type="entry name" value="CheY-like_superfamily"/>
</dbReference>
<dbReference type="PROSITE" id="PS50043">
    <property type="entry name" value="HTH_LUXR_2"/>
    <property type="match status" value="1"/>
</dbReference>
<keyword evidence="1 5" id="KW-0597">Phosphoprotein</keyword>
<dbReference type="InterPro" id="IPR000792">
    <property type="entry name" value="Tscrpt_reg_LuxR_C"/>
</dbReference>
<feature type="domain" description="Response regulatory" evidence="7">
    <location>
        <begin position="7"/>
        <end position="136"/>
    </location>
</feature>
<evidence type="ECO:0000313" key="9">
    <source>
        <dbReference type="Proteomes" id="UP001224433"/>
    </source>
</evidence>
<evidence type="ECO:0000256" key="1">
    <source>
        <dbReference type="ARBA" id="ARBA00022553"/>
    </source>
</evidence>
<gene>
    <name evidence="8" type="ORF">P8A20_30780</name>
</gene>
<protein>
    <submittedName>
        <fullName evidence="8">Response regulator transcription factor</fullName>
    </submittedName>
</protein>
<evidence type="ECO:0000256" key="4">
    <source>
        <dbReference type="ARBA" id="ARBA00023163"/>
    </source>
</evidence>
<dbReference type="EMBL" id="CP120983">
    <property type="protein sequence ID" value="WLQ67685.1"/>
    <property type="molecule type" value="Genomic_DNA"/>
</dbReference>
<dbReference type="Proteomes" id="UP001224433">
    <property type="component" value="Chromosome"/>
</dbReference>
<accession>A0ABY9JIY6</accession>
<dbReference type="InterPro" id="IPR058245">
    <property type="entry name" value="NreC/VraR/RcsB-like_REC"/>
</dbReference>
<dbReference type="InterPro" id="IPR039420">
    <property type="entry name" value="WalR-like"/>
</dbReference>
<dbReference type="PANTHER" id="PTHR43214">
    <property type="entry name" value="TWO-COMPONENT RESPONSE REGULATOR"/>
    <property type="match status" value="1"/>
</dbReference>
<dbReference type="PROSITE" id="PS50110">
    <property type="entry name" value="RESPONSE_REGULATORY"/>
    <property type="match status" value="1"/>
</dbReference>
<evidence type="ECO:0000259" key="7">
    <source>
        <dbReference type="PROSITE" id="PS50110"/>
    </source>
</evidence>
<dbReference type="Pfam" id="PF00072">
    <property type="entry name" value="Response_reg"/>
    <property type="match status" value="1"/>
</dbReference>
<dbReference type="PRINTS" id="PR00038">
    <property type="entry name" value="HTHLUXR"/>
</dbReference>
<evidence type="ECO:0000256" key="2">
    <source>
        <dbReference type="ARBA" id="ARBA00023015"/>
    </source>
</evidence>
<dbReference type="Gene3D" id="3.40.50.2300">
    <property type="match status" value="1"/>
</dbReference>
<dbReference type="SMART" id="SM00421">
    <property type="entry name" value="HTH_LUXR"/>
    <property type="match status" value="1"/>
</dbReference>
<evidence type="ECO:0000256" key="3">
    <source>
        <dbReference type="ARBA" id="ARBA00023125"/>
    </source>
</evidence>
<keyword evidence="2" id="KW-0805">Transcription regulation</keyword>
<sequence length="243" mass="25885">MTEQPLRVLLADDQTLVRTGFRMILGADGIDVVGEAGNGAEAVEAARRVRPDVVLMDIRMPEMDGLEATRRILSGPRPPDCAGAGGTQLPGEPRVIILTTFDLDRYVYAALSAGASGFLLKDVTPEHLASAVRTVRTGDALLAPAITRRLVQRFARHGSDTAALHRDLASLTPRELEVLGLLARGLSNAELAARLHLAETTVKTHVARILAKLGLRDRVQAVIVAYETGLVGVGGHQDAPESV</sequence>
<feature type="modified residue" description="4-aspartylphosphate" evidence="5">
    <location>
        <position position="57"/>
    </location>
</feature>
<evidence type="ECO:0000313" key="8">
    <source>
        <dbReference type="EMBL" id="WLQ67685.1"/>
    </source>
</evidence>
<dbReference type="Pfam" id="PF00196">
    <property type="entry name" value="GerE"/>
    <property type="match status" value="1"/>
</dbReference>
<dbReference type="RefSeq" id="WP_147962293.1">
    <property type="nucleotide sequence ID" value="NZ_CP120983.1"/>
</dbReference>
<keyword evidence="4" id="KW-0804">Transcription</keyword>
<reference evidence="8 9" key="1">
    <citation type="submission" date="2023-03" db="EMBL/GenBank/DDBJ databases">
        <title>Isolation and description of six Streptomyces strains from soil environments, able to metabolize different microbial glucans.</title>
        <authorList>
            <person name="Widen T."/>
            <person name="Larsbrink J."/>
        </authorList>
    </citation>
    <scope>NUCLEOTIDE SEQUENCE [LARGE SCALE GENOMIC DNA]</scope>
    <source>
        <strain evidence="8 9">Alt3</strain>
    </source>
</reference>
<evidence type="ECO:0000259" key="6">
    <source>
        <dbReference type="PROSITE" id="PS50043"/>
    </source>
</evidence>
<proteinExistence type="predicted"/>
<feature type="domain" description="HTH luxR-type" evidence="6">
    <location>
        <begin position="164"/>
        <end position="229"/>
    </location>
</feature>
<keyword evidence="9" id="KW-1185">Reference proteome</keyword>
<dbReference type="PANTHER" id="PTHR43214:SF24">
    <property type="entry name" value="TRANSCRIPTIONAL REGULATORY PROTEIN NARL-RELATED"/>
    <property type="match status" value="1"/>
</dbReference>
<dbReference type="CDD" id="cd06170">
    <property type="entry name" value="LuxR_C_like"/>
    <property type="match status" value="1"/>
</dbReference>
<organism evidence="8 9">
    <name type="scientific">Streptomyces glycanivorans</name>
    <dbReference type="NCBI Taxonomy" id="3033808"/>
    <lineage>
        <taxon>Bacteria</taxon>
        <taxon>Bacillati</taxon>
        <taxon>Actinomycetota</taxon>
        <taxon>Actinomycetes</taxon>
        <taxon>Kitasatosporales</taxon>
        <taxon>Streptomycetaceae</taxon>
        <taxon>Streptomyces</taxon>
    </lineage>
</organism>
<dbReference type="InterPro" id="IPR001789">
    <property type="entry name" value="Sig_transdc_resp-reg_receiver"/>
</dbReference>